<protein>
    <submittedName>
        <fullName evidence="1">Sarcosine oxidase subunit delta</fullName>
    </submittedName>
</protein>
<dbReference type="GO" id="GO:0008115">
    <property type="term" value="F:sarcosine oxidase activity"/>
    <property type="evidence" value="ECO:0007669"/>
    <property type="project" value="InterPro"/>
</dbReference>
<dbReference type="AlphaFoldDB" id="A0A6M2BNS5"/>
<comment type="caution">
    <text evidence="1">The sequence shown here is derived from an EMBL/GenBank/DDBJ whole genome shotgun (WGS) entry which is preliminary data.</text>
</comment>
<gene>
    <name evidence="1" type="ORF">G7Y85_05070</name>
</gene>
<name>A0A6M2BNS5_9GAMM</name>
<keyword evidence="2" id="KW-1185">Reference proteome</keyword>
<dbReference type="InterPro" id="IPR006279">
    <property type="entry name" value="SoxD"/>
</dbReference>
<sequence>MLLISCPFCGPRDETEFRCGGQSHIQRPGPHTAVSDADWGAYLYTRDNPKGWHFERWLHAGGCRQWFNLARSTVTHEIRAVYAMGEAAPVIGESS</sequence>
<dbReference type="RefSeq" id="WP_166252769.1">
    <property type="nucleotide sequence ID" value="NZ_JAAMOW010000002.1"/>
</dbReference>
<dbReference type="GO" id="GO:0046653">
    <property type="term" value="P:tetrahydrofolate metabolic process"/>
    <property type="evidence" value="ECO:0007669"/>
    <property type="project" value="InterPro"/>
</dbReference>
<dbReference type="Gene3D" id="3.30.2270.10">
    <property type="entry name" value="Folate-binding superfamily"/>
    <property type="match status" value="1"/>
</dbReference>
<evidence type="ECO:0000313" key="2">
    <source>
        <dbReference type="Proteomes" id="UP000472676"/>
    </source>
</evidence>
<dbReference type="Proteomes" id="UP000472676">
    <property type="component" value="Unassembled WGS sequence"/>
</dbReference>
<proteinExistence type="predicted"/>
<reference evidence="1 2" key="1">
    <citation type="journal article" date="2014" name="Int. J. Syst. Evol. Microbiol.">
        <title>Solimonas terrae sp. nov., isolated from soil.</title>
        <authorList>
            <person name="Kim S.J."/>
            <person name="Moon J.Y."/>
            <person name="Weon H.Y."/>
            <person name="Ahn J.H."/>
            <person name="Chen W.M."/>
            <person name="Kwon S.W."/>
        </authorList>
    </citation>
    <scope>NUCLEOTIDE SEQUENCE [LARGE SCALE GENOMIC DNA]</scope>
    <source>
        <strain evidence="1 2">KIS83-12</strain>
    </source>
</reference>
<dbReference type="EMBL" id="JAAMOW010000002">
    <property type="protein sequence ID" value="NGY04128.1"/>
    <property type="molecule type" value="Genomic_DNA"/>
</dbReference>
<dbReference type="NCBIfam" id="TIGR01374">
    <property type="entry name" value="soxD"/>
    <property type="match status" value="1"/>
</dbReference>
<evidence type="ECO:0000313" key="1">
    <source>
        <dbReference type="EMBL" id="NGY04128.1"/>
    </source>
</evidence>
<organism evidence="1 2">
    <name type="scientific">Solimonas terrae</name>
    <dbReference type="NCBI Taxonomy" id="1396819"/>
    <lineage>
        <taxon>Bacteria</taxon>
        <taxon>Pseudomonadati</taxon>
        <taxon>Pseudomonadota</taxon>
        <taxon>Gammaproteobacteria</taxon>
        <taxon>Nevskiales</taxon>
        <taxon>Nevskiaceae</taxon>
        <taxon>Solimonas</taxon>
    </lineage>
</organism>
<dbReference type="Pfam" id="PF04267">
    <property type="entry name" value="SoxD"/>
    <property type="match status" value="1"/>
</dbReference>
<dbReference type="InterPro" id="IPR038561">
    <property type="entry name" value="SoxD_sf"/>
</dbReference>
<accession>A0A6M2BNS5</accession>